<dbReference type="PATRIC" id="fig|69.6.peg.163"/>
<evidence type="ECO:0000313" key="2">
    <source>
        <dbReference type="Proteomes" id="UP000061569"/>
    </source>
</evidence>
<accession>A0A0S2DAE3</accession>
<dbReference type="Proteomes" id="UP000061569">
    <property type="component" value="Chromosome"/>
</dbReference>
<dbReference type="EMBL" id="CP013140">
    <property type="protein sequence ID" value="ALN55520.1"/>
    <property type="molecule type" value="Genomic_DNA"/>
</dbReference>
<organism evidence="1 2">
    <name type="scientific">Lysobacter enzymogenes</name>
    <dbReference type="NCBI Taxonomy" id="69"/>
    <lineage>
        <taxon>Bacteria</taxon>
        <taxon>Pseudomonadati</taxon>
        <taxon>Pseudomonadota</taxon>
        <taxon>Gammaproteobacteria</taxon>
        <taxon>Lysobacterales</taxon>
        <taxon>Lysobacteraceae</taxon>
        <taxon>Lysobacter</taxon>
    </lineage>
</organism>
<proteinExistence type="predicted"/>
<protein>
    <submittedName>
        <fullName evidence="1">Lipoprotein</fullName>
    </submittedName>
</protein>
<reference evidence="1 2" key="1">
    <citation type="submission" date="2015-11" db="EMBL/GenBank/DDBJ databases">
        <title>Genome sequences of Lysobacter enzymogenes strain C3 and Lysobacter antibioticus ATCC 29479.</title>
        <authorList>
            <person name="Kobayashi D.Y."/>
        </authorList>
    </citation>
    <scope>NUCLEOTIDE SEQUENCE [LARGE SCALE GENOMIC DNA]</scope>
    <source>
        <strain evidence="1 2">C3</strain>
    </source>
</reference>
<dbReference type="STRING" id="69.GLE_0161"/>
<dbReference type="PROSITE" id="PS51257">
    <property type="entry name" value="PROKAR_LIPOPROTEIN"/>
    <property type="match status" value="1"/>
</dbReference>
<sequence>MPPTPSKPRRFTVGTPWLFGFGAFACAGAVVLAAIAAYQRVWIGVAVTTMLFGGSGAALMLTAVTLEGDEDGLTVIRLHKRVRIAWRDIVAAAGDARSLSLRTRELRETVLSYSHWRGADKNRLYLLMREKLLAHGAQVEPGLRGFLRMDEDLSGVLPREGED</sequence>
<keyword evidence="1" id="KW-0449">Lipoprotein</keyword>
<dbReference type="AlphaFoldDB" id="A0A0S2DAE3"/>
<dbReference type="KEGG" id="lez:GLE_0161"/>
<name>A0A0S2DAE3_LYSEN</name>
<gene>
    <name evidence="1" type="ORF">GLE_0161</name>
</gene>
<evidence type="ECO:0000313" key="1">
    <source>
        <dbReference type="EMBL" id="ALN55520.1"/>
    </source>
</evidence>